<dbReference type="RefSeq" id="WP_150496268.1">
    <property type="nucleotide sequence ID" value="NZ_BMFA01000006.1"/>
</dbReference>
<reference evidence="3" key="1">
    <citation type="journal article" date="2014" name="Int. J. Syst. Evol. Microbiol.">
        <title>Complete genome sequence of Corynebacterium casei LMG S-19264T (=DSM 44701T), isolated from a smear-ripened cheese.</title>
        <authorList>
            <consortium name="US DOE Joint Genome Institute (JGI-PGF)"/>
            <person name="Walter F."/>
            <person name="Albersmeier A."/>
            <person name="Kalinowski J."/>
            <person name="Ruckert C."/>
        </authorList>
    </citation>
    <scope>NUCLEOTIDE SEQUENCE</scope>
    <source>
        <strain evidence="3">CGMCC 1.12426</strain>
    </source>
</reference>
<dbReference type="Gene3D" id="3.30.450.20">
    <property type="entry name" value="PAS domain"/>
    <property type="match status" value="1"/>
</dbReference>
<dbReference type="EMBL" id="BMFA01000006">
    <property type="protein sequence ID" value="GGB49904.1"/>
    <property type="molecule type" value="Genomic_DNA"/>
</dbReference>
<dbReference type="SUPFAM" id="SSF55073">
    <property type="entry name" value="Nucleotide cyclase"/>
    <property type="match status" value="1"/>
</dbReference>
<keyword evidence="4" id="KW-1185">Reference proteome</keyword>
<dbReference type="PROSITE" id="PS50887">
    <property type="entry name" value="GGDEF"/>
    <property type="match status" value="1"/>
</dbReference>
<dbReference type="PROSITE" id="PS50883">
    <property type="entry name" value="EAL"/>
    <property type="match status" value="1"/>
</dbReference>
<evidence type="ECO:0008006" key="5">
    <source>
        <dbReference type="Google" id="ProtNLM"/>
    </source>
</evidence>
<dbReference type="CDD" id="cd01949">
    <property type="entry name" value="GGDEF"/>
    <property type="match status" value="1"/>
</dbReference>
<sequence length="746" mass="82297">MTSNNFPLPPHEEARIKALRAIGIVGSSQEPEFDAVVQVVQATFGVPIALISFVEADRQWFKAKCGLDAEDTPREAAFCAHTITGQDVMIVPDTFEDRRFADNPLVTGEPFIRFYAGCPLSIDGKHNIGTLCVIDQKPREPLPAEIDQLRRMAKVTEGLVRAYKAAADLEAAAHSNKNQHDELAAQHRLLKQIEQMAEVGAFKIDWDTGETSWSDQIFRLHDLPIGASPSLEEAVEFFPGDERQRVVDQFKKDFALGRATYVEADFVTALGRKRRVRFSGELQSGEGGKQTVLGVMQDVTRQYQDAQTLWRAAHIDGLSGLANRKWFHERLNADLRKGASAPGGLGLILIDLDGFKLVNDSLGHAAGDRVIRVMADRMQAHAGADVFCARLAGDEFAMLVPTAANMRDTVDGLRVLTDGLIEALKQPVIYGQERLYIGASIGIARAPHDAERPEDLMRCADMALYKAKRSGRGRTMFYHEGLKNIFSVRRAAIDRVRDAFHEQRIEAHYQPIIDSRTRIRLGAEALVRIRMPDSTLFGPDDFKPAFDDPESARIIDKCVFETVLSHMSGWQAEGGNPGIISLNISDHWFQSDRFADQTLACLEDAGIDPGSIRFEIGETTLLNEDLQIVQQQLERLSKAGLSVALDDFGAGFASLTHLRDFPIDTIKIDRSFVRGLGQHEPSTLIVKAIIDLARSLELNVVATGVETEQEADCLRDLGCFNVQGVLFGNAVSADAIAARLKTADSG</sequence>
<dbReference type="Pfam" id="PF00563">
    <property type="entry name" value="EAL"/>
    <property type="match status" value="1"/>
</dbReference>
<comment type="caution">
    <text evidence="3">The sequence shown here is derived from an EMBL/GenBank/DDBJ whole genome shotgun (WGS) entry which is preliminary data.</text>
</comment>
<dbReference type="AlphaFoldDB" id="A0A916TJV8"/>
<dbReference type="SUPFAM" id="SSF55785">
    <property type="entry name" value="PYP-like sensor domain (PAS domain)"/>
    <property type="match status" value="1"/>
</dbReference>
<dbReference type="Gene3D" id="3.30.70.270">
    <property type="match status" value="1"/>
</dbReference>
<dbReference type="CDD" id="cd01948">
    <property type="entry name" value="EAL"/>
    <property type="match status" value="1"/>
</dbReference>
<dbReference type="NCBIfam" id="TIGR00254">
    <property type="entry name" value="GGDEF"/>
    <property type="match status" value="1"/>
</dbReference>
<dbReference type="SMART" id="SM00052">
    <property type="entry name" value="EAL"/>
    <property type="match status" value="1"/>
</dbReference>
<dbReference type="InterPro" id="IPR035919">
    <property type="entry name" value="EAL_sf"/>
</dbReference>
<dbReference type="SUPFAM" id="SSF55781">
    <property type="entry name" value="GAF domain-like"/>
    <property type="match status" value="1"/>
</dbReference>
<proteinExistence type="predicted"/>
<evidence type="ECO:0000259" key="1">
    <source>
        <dbReference type="PROSITE" id="PS50883"/>
    </source>
</evidence>
<dbReference type="SUPFAM" id="SSF141868">
    <property type="entry name" value="EAL domain-like"/>
    <property type="match status" value="1"/>
</dbReference>
<dbReference type="Pfam" id="PF00990">
    <property type="entry name" value="GGDEF"/>
    <property type="match status" value="1"/>
</dbReference>
<dbReference type="InterPro" id="IPR001633">
    <property type="entry name" value="EAL_dom"/>
</dbReference>
<evidence type="ECO:0000259" key="2">
    <source>
        <dbReference type="PROSITE" id="PS50887"/>
    </source>
</evidence>
<organism evidence="3 4">
    <name type="scientific">Roseibium aquae</name>
    <dbReference type="NCBI Taxonomy" id="1323746"/>
    <lineage>
        <taxon>Bacteria</taxon>
        <taxon>Pseudomonadati</taxon>
        <taxon>Pseudomonadota</taxon>
        <taxon>Alphaproteobacteria</taxon>
        <taxon>Hyphomicrobiales</taxon>
        <taxon>Stappiaceae</taxon>
        <taxon>Roseibium</taxon>
    </lineage>
</organism>
<reference evidence="3" key="2">
    <citation type="submission" date="2020-09" db="EMBL/GenBank/DDBJ databases">
        <authorList>
            <person name="Sun Q."/>
            <person name="Zhou Y."/>
        </authorList>
    </citation>
    <scope>NUCLEOTIDE SEQUENCE</scope>
    <source>
        <strain evidence="3">CGMCC 1.12426</strain>
    </source>
</reference>
<evidence type="ECO:0000313" key="4">
    <source>
        <dbReference type="Proteomes" id="UP000605148"/>
    </source>
</evidence>
<dbReference type="Gene3D" id="3.30.450.40">
    <property type="match status" value="1"/>
</dbReference>
<dbReference type="Proteomes" id="UP000605148">
    <property type="component" value="Unassembled WGS sequence"/>
</dbReference>
<feature type="domain" description="GGDEF" evidence="2">
    <location>
        <begin position="343"/>
        <end position="480"/>
    </location>
</feature>
<accession>A0A916TJV8</accession>
<dbReference type="InterPro" id="IPR000160">
    <property type="entry name" value="GGDEF_dom"/>
</dbReference>
<evidence type="ECO:0000313" key="3">
    <source>
        <dbReference type="EMBL" id="GGB49904.1"/>
    </source>
</evidence>
<protein>
    <recommendedName>
        <fullName evidence="5">Diguanylate cyclase (GGDEF)-like protein</fullName>
    </recommendedName>
</protein>
<gene>
    <name evidence="3" type="ORF">GCM10011316_22520</name>
</gene>
<dbReference type="InterPro" id="IPR035965">
    <property type="entry name" value="PAS-like_dom_sf"/>
</dbReference>
<dbReference type="Gene3D" id="3.20.20.450">
    <property type="entry name" value="EAL domain"/>
    <property type="match status" value="1"/>
</dbReference>
<dbReference type="InterPro" id="IPR003018">
    <property type="entry name" value="GAF"/>
</dbReference>
<feature type="domain" description="EAL" evidence="1">
    <location>
        <begin position="489"/>
        <end position="744"/>
    </location>
</feature>
<dbReference type="InterPro" id="IPR043128">
    <property type="entry name" value="Rev_trsase/Diguanyl_cyclase"/>
</dbReference>
<dbReference type="OrthoDB" id="9814202at2"/>
<dbReference type="PANTHER" id="PTHR44757:SF2">
    <property type="entry name" value="BIOFILM ARCHITECTURE MAINTENANCE PROTEIN MBAA"/>
    <property type="match status" value="1"/>
</dbReference>
<dbReference type="InterPro" id="IPR029016">
    <property type="entry name" value="GAF-like_dom_sf"/>
</dbReference>
<dbReference type="SMART" id="SM00267">
    <property type="entry name" value="GGDEF"/>
    <property type="match status" value="1"/>
</dbReference>
<dbReference type="InterPro" id="IPR029787">
    <property type="entry name" value="Nucleotide_cyclase"/>
</dbReference>
<dbReference type="InterPro" id="IPR052155">
    <property type="entry name" value="Biofilm_reg_signaling"/>
</dbReference>
<dbReference type="Pfam" id="PF01590">
    <property type="entry name" value="GAF"/>
    <property type="match status" value="1"/>
</dbReference>
<dbReference type="PANTHER" id="PTHR44757">
    <property type="entry name" value="DIGUANYLATE CYCLASE DGCP"/>
    <property type="match status" value="1"/>
</dbReference>
<name>A0A916TJV8_9HYPH</name>
<dbReference type="SMART" id="SM00065">
    <property type="entry name" value="GAF"/>
    <property type="match status" value="1"/>
</dbReference>